<evidence type="ECO:0000256" key="7">
    <source>
        <dbReference type="RuleBase" id="RU365095"/>
    </source>
</evidence>
<evidence type="ECO:0000313" key="10">
    <source>
        <dbReference type="Proteomes" id="UP001481413"/>
    </source>
</evidence>
<dbReference type="PANTHER" id="PTHR11054">
    <property type="entry name" value="6-PHOSPHOGLUCONOLACTONASE"/>
    <property type="match status" value="1"/>
</dbReference>
<dbReference type="Proteomes" id="UP001481413">
    <property type="component" value="Unassembled WGS sequence"/>
</dbReference>
<protein>
    <recommendedName>
        <fullName evidence="6 7">6-phosphogluconolactonase</fullName>
        <shortName evidence="7">6PGL</shortName>
        <ecNumber evidence="5 7">3.1.1.31</ecNumber>
    </recommendedName>
</protein>
<sequence length="234" mass="26257">MTDNRFTSPDALARQLADDLAGKMRESIAARGRVCIAVSGGSTPVRFLEELSKRKLDWSKVRVTLVDERWVDESDAASNAALVKRHLLQNEASQTYFFSLKNKAPGPVDGFMECENGLHELMVRLDFAVLGMGNDGHTASWFPDSDALPKCLDEGNSAWCCPVIDEPTGLPRMTLTWGLLSNCRHLYLHFEGDEKNRVYAKACEEKERQNISAMPIRSVLYQSQVPLSIYRSEE</sequence>
<dbReference type="CDD" id="cd01400">
    <property type="entry name" value="6PGL"/>
    <property type="match status" value="1"/>
</dbReference>
<organism evidence="9 10">
    <name type="scientific">Thalassolituus maritimus</name>
    <dbReference type="NCBI Taxonomy" id="484498"/>
    <lineage>
        <taxon>Bacteria</taxon>
        <taxon>Pseudomonadati</taxon>
        <taxon>Pseudomonadota</taxon>
        <taxon>Gammaproteobacteria</taxon>
        <taxon>Oceanospirillales</taxon>
        <taxon>Oceanospirillaceae</taxon>
        <taxon>Thalassolituus</taxon>
    </lineage>
</organism>
<comment type="caution">
    <text evidence="9">The sequence shown here is derived from an EMBL/GenBank/DDBJ whole genome shotgun (WGS) entry which is preliminary data.</text>
</comment>
<dbReference type="InterPro" id="IPR006148">
    <property type="entry name" value="Glc/Gal-6P_isomerase"/>
</dbReference>
<comment type="catalytic activity">
    <reaction evidence="1 7">
        <text>6-phospho-D-glucono-1,5-lactone + H2O = 6-phospho-D-gluconate + H(+)</text>
        <dbReference type="Rhea" id="RHEA:12556"/>
        <dbReference type="ChEBI" id="CHEBI:15377"/>
        <dbReference type="ChEBI" id="CHEBI:15378"/>
        <dbReference type="ChEBI" id="CHEBI:57955"/>
        <dbReference type="ChEBI" id="CHEBI:58759"/>
        <dbReference type="EC" id="3.1.1.31"/>
    </reaction>
</comment>
<dbReference type="InterPro" id="IPR039104">
    <property type="entry name" value="6PGL"/>
</dbReference>
<dbReference type="PANTHER" id="PTHR11054:SF0">
    <property type="entry name" value="6-PHOSPHOGLUCONOLACTONASE"/>
    <property type="match status" value="1"/>
</dbReference>
<dbReference type="InterPro" id="IPR037171">
    <property type="entry name" value="NagB/RpiA_transferase-like"/>
</dbReference>
<dbReference type="EMBL" id="BAABWH010000004">
    <property type="protein sequence ID" value="GAA6145643.1"/>
    <property type="molecule type" value="Genomic_DNA"/>
</dbReference>
<keyword evidence="10" id="KW-1185">Reference proteome</keyword>
<dbReference type="RefSeq" id="WP_353294669.1">
    <property type="nucleotide sequence ID" value="NZ_BAABWH010000004.1"/>
</dbReference>
<evidence type="ECO:0000256" key="1">
    <source>
        <dbReference type="ARBA" id="ARBA00000832"/>
    </source>
</evidence>
<dbReference type="Gene3D" id="3.40.50.1360">
    <property type="match status" value="1"/>
</dbReference>
<evidence type="ECO:0000256" key="6">
    <source>
        <dbReference type="ARBA" id="ARBA00020337"/>
    </source>
</evidence>
<dbReference type="SUPFAM" id="SSF100950">
    <property type="entry name" value="NagB/RpiA/CoA transferase-like"/>
    <property type="match status" value="1"/>
</dbReference>
<evidence type="ECO:0000256" key="2">
    <source>
        <dbReference type="ARBA" id="ARBA00002681"/>
    </source>
</evidence>
<dbReference type="EC" id="3.1.1.31" evidence="5 7"/>
<keyword evidence="7" id="KW-0378">Hydrolase</keyword>
<comment type="function">
    <text evidence="2 7">Hydrolysis of 6-phosphogluconolactone to 6-phosphogluconate.</text>
</comment>
<dbReference type="Pfam" id="PF01182">
    <property type="entry name" value="Glucosamine_iso"/>
    <property type="match status" value="1"/>
</dbReference>
<evidence type="ECO:0000313" key="9">
    <source>
        <dbReference type="EMBL" id="GAA6145643.1"/>
    </source>
</evidence>
<comment type="similarity">
    <text evidence="4 7">Belongs to the glucosamine/galactosamine-6-phosphate isomerase family. 6-phosphogluconolactonase subfamily.</text>
</comment>
<accession>A0ABP9ZZR5</accession>
<proteinExistence type="inferred from homology"/>
<evidence type="ECO:0000259" key="8">
    <source>
        <dbReference type="Pfam" id="PF01182"/>
    </source>
</evidence>
<comment type="pathway">
    <text evidence="3 7">Carbohydrate degradation; pentose phosphate pathway; D-ribulose 5-phosphate from D-glucose 6-phosphate (oxidative stage): step 2/3.</text>
</comment>
<evidence type="ECO:0000256" key="3">
    <source>
        <dbReference type="ARBA" id="ARBA00004961"/>
    </source>
</evidence>
<evidence type="ECO:0000256" key="5">
    <source>
        <dbReference type="ARBA" id="ARBA00013198"/>
    </source>
</evidence>
<name>A0ABP9ZZR5_9GAMM</name>
<gene>
    <name evidence="7 9" type="primary">pgl</name>
    <name evidence="9" type="ORF">NBRC116585_17610</name>
</gene>
<reference evidence="9 10" key="1">
    <citation type="submission" date="2024-04" db="EMBL/GenBank/DDBJ databases">
        <title>Draft genome sequence of Thalassolituus maritimus NBRC 116585.</title>
        <authorList>
            <person name="Miyakawa T."/>
            <person name="Kusuya Y."/>
            <person name="Miura T."/>
        </authorList>
    </citation>
    <scope>NUCLEOTIDE SEQUENCE [LARGE SCALE GENOMIC DNA]</scope>
    <source>
        <strain evidence="9 10">5NW40-0001</strain>
    </source>
</reference>
<evidence type="ECO:0000256" key="4">
    <source>
        <dbReference type="ARBA" id="ARBA00010662"/>
    </source>
</evidence>
<dbReference type="NCBIfam" id="TIGR01198">
    <property type="entry name" value="pgl"/>
    <property type="match status" value="1"/>
</dbReference>
<dbReference type="InterPro" id="IPR005900">
    <property type="entry name" value="6-phosphogluconolactonase_DevB"/>
</dbReference>
<feature type="domain" description="Glucosamine/galactosamine-6-phosphate isomerase" evidence="8">
    <location>
        <begin position="8"/>
        <end position="220"/>
    </location>
</feature>